<dbReference type="InterPro" id="IPR011057">
    <property type="entry name" value="Mss4-like_sf"/>
</dbReference>
<evidence type="ECO:0000256" key="1">
    <source>
        <dbReference type="ARBA" id="ARBA00012499"/>
    </source>
</evidence>
<dbReference type="PANTHER" id="PTHR10173">
    <property type="entry name" value="METHIONINE SULFOXIDE REDUCTASE"/>
    <property type="match status" value="1"/>
</dbReference>
<protein>
    <recommendedName>
        <fullName evidence="1">peptide-methionine (R)-S-oxide reductase</fullName>
        <ecNumber evidence="1">1.8.4.12</ecNumber>
    </recommendedName>
</protein>
<proteinExistence type="predicted"/>
<dbReference type="GO" id="GO:0033743">
    <property type="term" value="F:peptide-methionine (R)-S-oxide reductase activity"/>
    <property type="evidence" value="ECO:0007669"/>
    <property type="project" value="UniProtKB-EC"/>
</dbReference>
<dbReference type="NCBIfam" id="TIGR00357">
    <property type="entry name" value="peptide-methionine (R)-S-oxide reductase MsrB"/>
    <property type="match status" value="1"/>
</dbReference>
<evidence type="ECO:0000256" key="4">
    <source>
        <dbReference type="SAM" id="SignalP"/>
    </source>
</evidence>
<dbReference type="InterPro" id="IPR028427">
    <property type="entry name" value="Met_Sox_Rdtase_MsrB"/>
</dbReference>
<dbReference type="OrthoDB" id="4174719at2"/>
<dbReference type="SUPFAM" id="SSF51316">
    <property type="entry name" value="Mss4-like"/>
    <property type="match status" value="1"/>
</dbReference>
<dbReference type="GO" id="GO:0030091">
    <property type="term" value="P:protein repair"/>
    <property type="evidence" value="ECO:0007669"/>
    <property type="project" value="InterPro"/>
</dbReference>
<dbReference type="PROSITE" id="PS51790">
    <property type="entry name" value="MSRB"/>
    <property type="match status" value="1"/>
</dbReference>
<keyword evidence="2" id="KW-0560">Oxidoreductase</keyword>
<feature type="chain" id="PRO_5009286867" description="peptide-methionine (R)-S-oxide reductase" evidence="4">
    <location>
        <begin position="26"/>
        <end position="173"/>
    </location>
</feature>
<evidence type="ECO:0000313" key="6">
    <source>
        <dbReference type="EMBL" id="SEF82610.1"/>
    </source>
</evidence>
<dbReference type="InterPro" id="IPR002579">
    <property type="entry name" value="Met_Sox_Rdtase_MsrB_dom"/>
</dbReference>
<dbReference type="GO" id="GO:0006979">
    <property type="term" value="P:response to oxidative stress"/>
    <property type="evidence" value="ECO:0007669"/>
    <property type="project" value="InterPro"/>
</dbReference>
<sequence length="173" mass="19737">MKRRTFLFKTLTVATVLPLMPACLRTPMVGEAASPIPSINKPRKEWRELVSPKAYQILFEEATERPESSNLVYEDREGTFICAACYLPLFESAHKYESWTGWPSFTQPIAGHIATRIDFKMIWPRTEYHCTRCGGHQGHVFTDGPPPRGERWCNNGIALNFVPKEEQLPALRG</sequence>
<dbReference type="Pfam" id="PF01641">
    <property type="entry name" value="SelR"/>
    <property type="match status" value="1"/>
</dbReference>
<reference evidence="6 7" key="1">
    <citation type="submission" date="2016-10" db="EMBL/GenBank/DDBJ databases">
        <authorList>
            <person name="de Groot N.N."/>
        </authorList>
    </citation>
    <scope>NUCLEOTIDE SEQUENCE [LARGE SCALE GENOMIC DNA]</scope>
    <source>
        <strain evidence="6 7">Nm13</strain>
    </source>
</reference>
<evidence type="ECO:0000313" key="7">
    <source>
        <dbReference type="Proteomes" id="UP000236753"/>
    </source>
</evidence>
<feature type="signal peptide" evidence="4">
    <location>
        <begin position="1"/>
        <end position="25"/>
    </location>
</feature>
<dbReference type="Gene3D" id="2.170.150.20">
    <property type="entry name" value="Peptide methionine sulfoxide reductase"/>
    <property type="match status" value="1"/>
</dbReference>
<evidence type="ECO:0000256" key="2">
    <source>
        <dbReference type="ARBA" id="ARBA00023002"/>
    </source>
</evidence>
<dbReference type="PANTHER" id="PTHR10173:SF57">
    <property type="entry name" value="PEPTIDE-METHIONINE (R)-S-OXIDE REDUCTASE"/>
    <property type="match status" value="1"/>
</dbReference>
<gene>
    <name evidence="6" type="ORF">SAMN05216334_11124</name>
</gene>
<evidence type="ECO:0000256" key="3">
    <source>
        <dbReference type="ARBA" id="ARBA00048488"/>
    </source>
</evidence>
<feature type="domain" description="MsrB" evidence="5">
    <location>
        <begin position="43"/>
        <end position="164"/>
    </location>
</feature>
<dbReference type="RefSeq" id="WP_103966516.1">
    <property type="nucleotide sequence ID" value="NZ_FNUX01000011.1"/>
</dbReference>
<keyword evidence="4" id="KW-0732">Signal</keyword>
<dbReference type="EC" id="1.8.4.12" evidence="1"/>
<evidence type="ECO:0000259" key="5">
    <source>
        <dbReference type="PROSITE" id="PS51790"/>
    </source>
</evidence>
<comment type="catalytic activity">
    <reaction evidence="3">
        <text>L-methionyl-[protein] + [thioredoxin]-disulfide + H2O = L-methionyl-(R)-S-oxide-[protein] + [thioredoxin]-dithiol</text>
        <dbReference type="Rhea" id="RHEA:24164"/>
        <dbReference type="Rhea" id="RHEA-COMP:10698"/>
        <dbReference type="Rhea" id="RHEA-COMP:10700"/>
        <dbReference type="Rhea" id="RHEA-COMP:12313"/>
        <dbReference type="Rhea" id="RHEA-COMP:12314"/>
        <dbReference type="ChEBI" id="CHEBI:15377"/>
        <dbReference type="ChEBI" id="CHEBI:16044"/>
        <dbReference type="ChEBI" id="CHEBI:29950"/>
        <dbReference type="ChEBI" id="CHEBI:45764"/>
        <dbReference type="ChEBI" id="CHEBI:50058"/>
        <dbReference type="EC" id="1.8.4.12"/>
    </reaction>
</comment>
<name>A0A1H5V5X7_9PROT</name>
<accession>A0A1H5V5X7</accession>
<organism evidence="6 7">
    <name type="scientific">Nitrosomonas ureae</name>
    <dbReference type="NCBI Taxonomy" id="44577"/>
    <lineage>
        <taxon>Bacteria</taxon>
        <taxon>Pseudomonadati</taxon>
        <taxon>Pseudomonadota</taxon>
        <taxon>Betaproteobacteria</taxon>
        <taxon>Nitrosomonadales</taxon>
        <taxon>Nitrosomonadaceae</taxon>
        <taxon>Nitrosomonas</taxon>
    </lineage>
</organism>
<dbReference type="EMBL" id="FNUX01000011">
    <property type="protein sequence ID" value="SEF82610.1"/>
    <property type="molecule type" value="Genomic_DNA"/>
</dbReference>
<dbReference type="GO" id="GO:0005737">
    <property type="term" value="C:cytoplasm"/>
    <property type="evidence" value="ECO:0007669"/>
    <property type="project" value="TreeGrafter"/>
</dbReference>
<dbReference type="AlphaFoldDB" id="A0A1H5V5X7"/>
<dbReference type="Proteomes" id="UP000236753">
    <property type="component" value="Unassembled WGS sequence"/>
</dbReference>